<evidence type="ECO:0000256" key="1">
    <source>
        <dbReference type="SAM" id="Phobius"/>
    </source>
</evidence>
<dbReference type="OrthoDB" id="271491at2157"/>
<sequence length="727" mass="78445">MTSRLIAIVFVVLMIASLPAGVGAFESAEPTASPAAEPASLEPIDAGSITATTATESTLYRTTTLRHLPDRSGTFETEKEFRVPDPVVDLEIGLHSRAEVESTEGFEETGDGTLEWTEETDRPSVRFTMPANRTGDVGAHALESGGSPETSGEVPNEPTKRAMVTATIDERTEHARTATTADERYTFVDTGEWGVVQVPGIDISLRQTESVGHDETVRVDGPGATGGDIAFFGEVEEHQRTVDGETIRLVVSESAEMAEEPSAVLETLTYASRELDVGARPDEAFIVAVPTDVNWGPEGVQYGDGDAWVRADAPLENPANIWVHEYVHVRQDFSGSASDARLGPEAEWLVEAQAEYYAATIAFEKGLIEFDELKRHLERGERAPYADGILADPPSWEDDRTDYVKGRLVYAEIDRVLRLETEGDRTLEDVFRVMNANEEGLTGDGFLELLEDAGGEAVRATAERYTLTDATPGMWSRSEHAAAFDLEGAAFAYRLGPEPLEVADEPWEDGYVTAERDAVVVPMDTSVTVPATVENVGDRDGTYDASLVIDGDIVDYNQSALPVGRHATERLAWTPPEPGDYALRVGSDELAVFVRTASSVTVTDLSIDPEPARPGEPVDVTATVEAAGDGPGTAVIEFRTEDGVVAERTVVVASDERKTINASVQFDEEGTYELVVGDRETTVTIEAVPPADLEEVPGFGVGTAIGSLLAAITVILVGKRWTRPSRR</sequence>
<feature type="domain" description="CARDB" evidence="2">
    <location>
        <begin position="525"/>
        <end position="589"/>
    </location>
</feature>
<dbReference type="InterPro" id="IPR011635">
    <property type="entry name" value="CARDB"/>
</dbReference>
<feature type="transmembrane region" description="Helical" evidence="1">
    <location>
        <begin position="699"/>
        <end position="718"/>
    </location>
</feature>
<protein>
    <recommendedName>
        <fullName evidence="2">CARDB domain-containing protein</fullName>
    </recommendedName>
</protein>
<dbReference type="InterPro" id="IPR013783">
    <property type="entry name" value="Ig-like_fold"/>
</dbReference>
<keyword evidence="1" id="KW-1133">Transmembrane helix</keyword>
<dbReference type="EMBL" id="REFY01000001">
    <property type="protein sequence ID" value="RQG92707.1"/>
    <property type="molecule type" value="Genomic_DNA"/>
</dbReference>
<dbReference type="Proteomes" id="UP000273828">
    <property type="component" value="Unassembled WGS sequence"/>
</dbReference>
<name>A0A3N6LVG2_9EURY</name>
<dbReference type="RefSeq" id="WP_124176580.1">
    <property type="nucleotide sequence ID" value="NZ_REFY01000001.1"/>
</dbReference>
<organism evidence="3 4">
    <name type="scientific">Natrarchaeobius halalkaliphilus</name>
    <dbReference type="NCBI Taxonomy" id="1679091"/>
    <lineage>
        <taxon>Archaea</taxon>
        <taxon>Methanobacteriati</taxon>
        <taxon>Methanobacteriota</taxon>
        <taxon>Stenosarchaea group</taxon>
        <taxon>Halobacteria</taxon>
        <taxon>Halobacteriales</taxon>
        <taxon>Natrialbaceae</taxon>
        <taxon>Natrarchaeobius</taxon>
    </lineage>
</organism>
<keyword evidence="4" id="KW-1185">Reference proteome</keyword>
<dbReference type="Pfam" id="PF07705">
    <property type="entry name" value="CARDB"/>
    <property type="match status" value="1"/>
</dbReference>
<evidence type="ECO:0000313" key="4">
    <source>
        <dbReference type="Proteomes" id="UP000273828"/>
    </source>
</evidence>
<dbReference type="Gene3D" id="2.60.40.10">
    <property type="entry name" value="Immunoglobulins"/>
    <property type="match status" value="2"/>
</dbReference>
<evidence type="ECO:0000259" key="2">
    <source>
        <dbReference type="Pfam" id="PF07705"/>
    </source>
</evidence>
<proteinExistence type="predicted"/>
<dbReference type="AlphaFoldDB" id="A0A3N6LVG2"/>
<keyword evidence="1" id="KW-0472">Membrane</keyword>
<reference evidence="3 4" key="1">
    <citation type="submission" date="2018-10" db="EMBL/GenBank/DDBJ databases">
        <title>Natrarchaeobius chitinivorans gen. nov., sp. nov., and Natrarchaeobius haloalkaliphilus sp. nov., alkaliphilic, chitin-utilizing haloarchaea from hypersaline alkaline lakes.</title>
        <authorList>
            <person name="Sorokin D.Y."/>
            <person name="Elcheninov A.G."/>
            <person name="Kostrikina N.A."/>
            <person name="Bale N.J."/>
            <person name="Sinninghe Damste J.S."/>
            <person name="Khijniak T.V."/>
            <person name="Kublanov I.V."/>
            <person name="Toshchakov S.V."/>
        </authorList>
    </citation>
    <scope>NUCLEOTIDE SEQUENCE [LARGE SCALE GENOMIC DNA]</scope>
    <source>
        <strain evidence="3 4">AArcht-Sl</strain>
    </source>
</reference>
<gene>
    <name evidence="3" type="ORF">EA462_00280</name>
</gene>
<comment type="caution">
    <text evidence="3">The sequence shown here is derived from an EMBL/GenBank/DDBJ whole genome shotgun (WGS) entry which is preliminary data.</text>
</comment>
<accession>A0A3N6LVG2</accession>
<keyword evidence="1" id="KW-0812">Transmembrane</keyword>
<evidence type="ECO:0000313" key="3">
    <source>
        <dbReference type="EMBL" id="RQG92707.1"/>
    </source>
</evidence>